<sequence>MFLSSKRWPAVPLWIACAAGLALSACGTRHVSRDLSPAGAAGEIVFPDPADVLLDDGTFPNRDNLRAIGAGVTKPQLYDLLGRPHFREGLRAREWDYLFHFRTAQGVTTCQYKVVFDRDYTGRSFHWSPAACAALLDVPAAAPAAATSRFELSGDALFAFDRHAVEDLLPGGREQIAAIAAELNDSDVASVQVIGHTDLLGSDAYNRTLSQQRALSVRRLLIEQGIAPAMVTALGAGMSQPLKTCDTALPLPARIACEQPNRRVEVLAHGTR</sequence>
<proteinExistence type="predicted"/>
<dbReference type="InterPro" id="IPR006690">
    <property type="entry name" value="OMPA-like_CS"/>
</dbReference>
<comment type="caution">
    <text evidence="8">The sequence shown here is derived from an EMBL/GenBank/DDBJ whole genome shotgun (WGS) entry which is preliminary data.</text>
</comment>
<dbReference type="PROSITE" id="PS01068">
    <property type="entry name" value="OMPA_1"/>
    <property type="match status" value="1"/>
</dbReference>
<comment type="subcellular location">
    <subcellularLocation>
        <location evidence="1">Cell outer membrane</location>
    </subcellularLocation>
</comment>
<dbReference type="EMBL" id="PDWW01000001">
    <property type="protein sequence ID" value="KAF1727549.1"/>
    <property type="molecule type" value="Genomic_DNA"/>
</dbReference>
<evidence type="ECO:0000256" key="2">
    <source>
        <dbReference type="ARBA" id="ARBA00022729"/>
    </source>
</evidence>
<dbReference type="Gene3D" id="3.30.1450.10">
    <property type="match status" value="1"/>
</dbReference>
<dbReference type="PROSITE" id="PS51257">
    <property type="entry name" value="PROKAR_LIPOPROTEIN"/>
    <property type="match status" value="1"/>
</dbReference>
<dbReference type="InterPro" id="IPR006664">
    <property type="entry name" value="OMP_bac"/>
</dbReference>
<evidence type="ECO:0000259" key="7">
    <source>
        <dbReference type="PROSITE" id="PS51123"/>
    </source>
</evidence>
<dbReference type="Proteomes" id="UP000781710">
    <property type="component" value="Unassembled WGS sequence"/>
</dbReference>
<dbReference type="Pfam" id="PF00691">
    <property type="entry name" value="OmpA"/>
    <property type="match status" value="1"/>
</dbReference>
<feature type="chain" id="PRO_5046692593" evidence="6">
    <location>
        <begin position="25"/>
        <end position="272"/>
    </location>
</feature>
<evidence type="ECO:0000256" key="3">
    <source>
        <dbReference type="ARBA" id="ARBA00023136"/>
    </source>
</evidence>
<evidence type="ECO:0000313" key="9">
    <source>
        <dbReference type="Proteomes" id="UP000781710"/>
    </source>
</evidence>
<dbReference type="InterPro" id="IPR036737">
    <property type="entry name" value="OmpA-like_sf"/>
</dbReference>
<keyword evidence="4" id="KW-0998">Cell outer membrane</keyword>
<keyword evidence="8" id="KW-0282">Flagellum</keyword>
<protein>
    <submittedName>
        <fullName evidence="8">Flagellar motor protein MotB</fullName>
    </submittedName>
</protein>
<dbReference type="PROSITE" id="PS51123">
    <property type="entry name" value="OMPA_2"/>
    <property type="match status" value="1"/>
</dbReference>
<evidence type="ECO:0000256" key="5">
    <source>
        <dbReference type="PROSITE-ProRule" id="PRU00473"/>
    </source>
</evidence>
<dbReference type="PANTHER" id="PTHR30329:SF21">
    <property type="entry name" value="LIPOPROTEIN YIAD-RELATED"/>
    <property type="match status" value="1"/>
</dbReference>
<feature type="signal peptide" evidence="6">
    <location>
        <begin position="1"/>
        <end position="24"/>
    </location>
</feature>
<dbReference type="Gene3D" id="3.30.1330.60">
    <property type="entry name" value="OmpA-like domain"/>
    <property type="match status" value="1"/>
</dbReference>
<evidence type="ECO:0000256" key="6">
    <source>
        <dbReference type="SAM" id="SignalP"/>
    </source>
</evidence>
<accession>A0ABQ6ZMF9</accession>
<dbReference type="InterPro" id="IPR006665">
    <property type="entry name" value="OmpA-like"/>
</dbReference>
<dbReference type="InterPro" id="IPR037873">
    <property type="entry name" value="BamE-like"/>
</dbReference>
<dbReference type="Pfam" id="PF04355">
    <property type="entry name" value="BamE"/>
    <property type="match status" value="1"/>
</dbReference>
<gene>
    <name evidence="8" type="ORF">CSC78_01680</name>
</gene>
<keyword evidence="3 5" id="KW-0472">Membrane</keyword>
<dbReference type="InterPro" id="IPR007450">
    <property type="entry name" value="BamE_dom"/>
</dbReference>
<name>A0ABQ6ZMF9_9GAMM</name>
<evidence type="ECO:0000256" key="4">
    <source>
        <dbReference type="ARBA" id="ARBA00023237"/>
    </source>
</evidence>
<evidence type="ECO:0000313" key="8">
    <source>
        <dbReference type="EMBL" id="KAF1727549.1"/>
    </source>
</evidence>
<keyword evidence="8" id="KW-0969">Cilium</keyword>
<dbReference type="SUPFAM" id="SSF103088">
    <property type="entry name" value="OmpA-like"/>
    <property type="match status" value="1"/>
</dbReference>
<organism evidence="8 9">
    <name type="scientific">Pseudoxanthomonas japonensis</name>
    <dbReference type="NCBI Taxonomy" id="69284"/>
    <lineage>
        <taxon>Bacteria</taxon>
        <taxon>Pseudomonadati</taxon>
        <taxon>Pseudomonadota</taxon>
        <taxon>Gammaproteobacteria</taxon>
        <taxon>Lysobacterales</taxon>
        <taxon>Lysobacteraceae</taxon>
        <taxon>Pseudoxanthomonas</taxon>
    </lineage>
</organism>
<feature type="domain" description="OmpA-like" evidence="7">
    <location>
        <begin position="145"/>
        <end position="272"/>
    </location>
</feature>
<reference evidence="8 9" key="1">
    <citation type="submission" date="2017-10" db="EMBL/GenBank/DDBJ databases">
        <title>Whole genome sequencing of members of genus Pseudoxanthomonas.</title>
        <authorList>
            <person name="Kumar S."/>
            <person name="Bansal K."/>
            <person name="Kaur A."/>
            <person name="Patil P."/>
            <person name="Sharma S."/>
            <person name="Patil P.B."/>
        </authorList>
    </citation>
    <scope>NUCLEOTIDE SEQUENCE [LARGE SCALE GENOMIC DNA]</scope>
    <source>
        <strain evidence="8 9">DSM 17109</strain>
    </source>
</reference>
<dbReference type="InterPro" id="IPR050330">
    <property type="entry name" value="Bact_OuterMem_StrucFunc"/>
</dbReference>
<keyword evidence="9" id="KW-1185">Reference proteome</keyword>
<dbReference type="PRINTS" id="PR01021">
    <property type="entry name" value="OMPADOMAIN"/>
</dbReference>
<dbReference type="CDD" id="cd07185">
    <property type="entry name" value="OmpA_C-like"/>
    <property type="match status" value="1"/>
</dbReference>
<dbReference type="PANTHER" id="PTHR30329">
    <property type="entry name" value="STATOR ELEMENT OF FLAGELLAR MOTOR COMPLEX"/>
    <property type="match status" value="1"/>
</dbReference>
<evidence type="ECO:0000256" key="1">
    <source>
        <dbReference type="ARBA" id="ARBA00004442"/>
    </source>
</evidence>
<keyword evidence="8" id="KW-0966">Cell projection</keyword>
<keyword evidence="2 6" id="KW-0732">Signal</keyword>